<dbReference type="Proteomes" id="UP001497516">
    <property type="component" value="Chromosome 1"/>
</dbReference>
<evidence type="ECO:0008006" key="3">
    <source>
        <dbReference type="Google" id="ProtNLM"/>
    </source>
</evidence>
<accession>A0AAV2CFK4</accession>
<evidence type="ECO:0000313" key="2">
    <source>
        <dbReference type="Proteomes" id="UP001497516"/>
    </source>
</evidence>
<gene>
    <name evidence="1" type="ORF">LTRI10_LOCUS2833</name>
</gene>
<dbReference type="EMBL" id="OZ034813">
    <property type="protein sequence ID" value="CAL1355054.1"/>
    <property type="molecule type" value="Genomic_DNA"/>
</dbReference>
<dbReference type="PANTHER" id="PTHR31286:SF165">
    <property type="entry name" value="DUF4283 DOMAIN-CONTAINING PROTEIN"/>
    <property type="match status" value="1"/>
</dbReference>
<reference evidence="1 2" key="1">
    <citation type="submission" date="2024-04" db="EMBL/GenBank/DDBJ databases">
        <authorList>
            <person name="Fracassetti M."/>
        </authorList>
    </citation>
    <scope>NUCLEOTIDE SEQUENCE [LARGE SCALE GENOMIC DNA]</scope>
</reference>
<dbReference type="AlphaFoldDB" id="A0AAV2CFK4"/>
<name>A0AAV2CFK4_9ROSI</name>
<evidence type="ECO:0000313" key="1">
    <source>
        <dbReference type="EMBL" id="CAL1355054.1"/>
    </source>
</evidence>
<proteinExistence type="predicted"/>
<protein>
    <recommendedName>
        <fullName evidence="3">DUF4283 domain-containing protein</fullName>
    </recommendedName>
</protein>
<sequence length="214" mass="22536">MKWAPGIQPVAPQVGSLPIWVNIWGIPLEYHSVEGLEWVASTVGPPLWMDKTTRVGGPLGYAKVCVDLAADCGFPSTIRLYPDEDPSFAVEVEYLNLPRVCPVCAVYGHDCNALAQSNKKWVVKQKVQSNVETGSGEVLVDSGESSVVGSELQAKAGTEGSHIVQSVVSAVLSDKTQLTEPVATSVGVQGVSTIPPPNGNANARFVDVGPGIIS</sequence>
<keyword evidence="2" id="KW-1185">Reference proteome</keyword>
<dbReference type="InterPro" id="IPR040256">
    <property type="entry name" value="At4g02000-like"/>
</dbReference>
<organism evidence="1 2">
    <name type="scientific">Linum trigynum</name>
    <dbReference type="NCBI Taxonomy" id="586398"/>
    <lineage>
        <taxon>Eukaryota</taxon>
        <taxon>Viridiplantae</taxon>
        <taxon>Streptophyta</taxon>
        <taxon>Embryophyta</taxon>
        <taxon>Tracheophyta</taxon>
        <taxon>Spermatophyta</taxon>
        <taxon>Magnoliopsida</taxon>
        <taxon>eudicotyledons</taxon>
        <taxon>Gunneridae</taxon>
        <taxon>Pentapetalae</taxon>
        <taxon>rosids</taxon>
        <taxon>fabids</taxon>
        <taxon>Malpighiales</taxon>
        <taxon>Linaceae</taxon>
        <taxon>Linum</taxon>
    </lineage>
</organism>
<dbReference type="PANTHER" id="PTHR31286">
    <property type="entry name" value="GLYCINE-RICH CELL WALL STRUCTURAL PROTEIN 1.8-LIKE"/>
    <property type="match status" value="1"/>
</dbReference>